<dbReference type="PANTHER" id="PTHR34987">
    <property type="entry name" value="C, PUTATIVE (AFU_ORTHOLOGUE AFUA_3G02880)-RELATED"/>
    <property type="match status" value="1"/>
</dbReference>
<protein>
    <submittedName>
        <fullName evidence="3">Alpha-L-rhamnosidase</fullName>
    </submittedName>
</protein>
<sequence>MLKRDDRLRDYVLPVRIVASEKTNNAKTLLNADLTQIGLREMDVATVHSGGYVILDFGRELQGGVRILTSGTAGEALVRIRLGESVSECCAELGEKGACNDHSLRDLTIPMCQLSDMQFCMSGFRFARIDVLGVGSICGFKAICAVYVHTSSVRRGSFRCSDELVNRIFDTAAYTVELCMQTYIWDGIKRDRLVWVGDLHPETRAIAALYGNDDIIPRSLDFEKAQSPLPAWMNDFPQYSMWWIIILNDYFMSCGNRAYLEAQKDYFEGLLKQLDKCVFENGDFDFGFNFVDWPTHEQPDEPEGVRSLCKLCALKAENLCHVLGLDDSVAKGIYNKLSRKSDEIIDKKQIAALKYLSHTALTAHEKAVLCEGGAHGFSTFMSSYILSALTDNAGLCEALSAMRTYYGGMLEMGATTFWEDFDIDWMENTAPLTRLPEEGERDIHGDFGKYCYVGFRHSFCHGWSAGVVPFIFDKVLGVESLAEGGKKLRVRPDLGDLTFIEGVVPTAYGDVKIRCDKKGANVEVKIDAPPQVEIIR</sequence>
<dbReference type="InterPro" id="IPR012341">
    <property type="entry name" value="6hp_glycosidase-like_sf"/>
</dbReference>
<evidence type="ECO:0000259" key="2">
    <source>
        <dbReference type="Pfam" id="PF17390"/>
    </source>
</evidence>
<dbReference type="Gene3D" id="2.60.420.10">
    <property type="entry name" value="Maltose phosphorylase, domain 3"/>
    <property type="match status" value="1"/>
</dbReference>
<feature type="domain" description="Alpha-L-rhamnosidase six-hairpin glycosidase" evidence="1">
    <location>
        <begin position="155"/>
        <end position="299"/>
    </location>
</feature>
<dbReference type="SUPFAM" id="SSF48208">
    <property type="entry name" value="Six-hairpin glycosidases"/>
    <property type="match status" value="1"/>
</dbReference>
<dbReference type="AlphaFoldDB" id="A0A4Q2KC11"/>
<dbReference type="PANTHER" id="PTHR34987:SF4">
    <property type="entry name" value="ALPHA-L-RHAMNOSIDASE C-TERMINAL DOMAIN-CONTAINING PROTEIN"/>
    <property type="match status" value="1"/>
</dbReference>
<evidence type="ECO:0000313" key="4">
    <source>
        <dbReference type="Proteomes" id="UP000291269"/>
    </source>
</evidence>
<dbReference type="Pfam" id="PF17390">
    <property type="entry name" value="Bac_rhamnosid_C"/>
    <property type="match status" value="1"/>
</dbReference>
<dbReference type="Proteomes" id="UP000291269">
    <property type="component" value="Unassembled WGS sequence"/>
</dbReference>
<dbReference type="GO" id="GO:0005975">
    <property type="term" value="P:carbohydrate metabolic process"/>
    <property type="evidence" value="ECO:0007669"/>
    <property type="project" value="InterPro"/>
</dbReference>
<dbReference type="RefSeq" id="WP_129225517.1">
    <property type="nucleotide sequence ID" value="NZ_SDOZ01000002.1"/>
</dbReference>
<dbReference type="EMBL" id="SDOZ01000002">
    <property type="protein sequence ID" value="RXZ62128.1"/>
    <property type="molecule type" value="Genomic_DNA"/>
</dbReference>
<evidence type="ECO:0000259" key="1">
    <source>
        <dbReference type="Pfam" id="PF17389"/>
    </source>
</evidence>
<comment type="caution">
    <text evidence="3">The sequence shown here is derived from an EMBL/GenBank/DDBJ whole genome shotgun (WGS) entry which is preliminary data.</text>
</comment>
<dbReference type="Pfam" id="PF17389">
    <property type="entry name" value="Bac_rhamnosid6H"/>
    <property type="match status" value="1"/>
</dbReference>
<dbReference type="InterPro" id="IPR008928">
    <property type="entry name" value="6-hairpin_glycosidase_sf"/>
</dbReference>
<dbReference type="InterPro" id="IPR035398">
    <property type="entry name" value="Bac_rhamnosid_C"/>
</dbReference>
<name>A0A4Q2KC11_9FIRM</name>
<accession>A0A4Q2KC11</accession>
<feature type="domain" description="Alpha-L-rhamnosidase C-terminal" evidence="2">
    <location>
        <begin position="477"/>
        <end position="533"/>
    </location>
</feature>
<evidence type="ECO:0000313" key="3">
    <source>
        <dbReference type="EMBL" id="RXZ62128.1"/>
    </source>
</evidence>
<dbReference type="InterPro" id="IPR035396">
    <property type="entry name" value="Bac_rhamnosid6H"/>
</dbReference>
<reference evidence="3 4" key="1">
    <citation type="journal article" date="2019" name="Gut">
        <title>Antibiotics-induced monodominance of a novel gut bacterial order.</title>
        <authorList>
            <person name="Hildebrand F."/>
            <person name="Moitinho-Silva L."/>
            <person name="Blasche S."/>
            <person name="Jahn M.T."/>
            <person name="Gossmann T.I."/>
            <person name="Heuerta-Cepas J."/>
            <person name="Hercog R."/>
            <person name="Luetge M."/>
            <person name="Bahram M."/>
            <person name="Pryszlak A."/>
            <person name="Alves R.J."/>
            <person name="Waszak S.M."/>
            <person name="Zhu A."/>
            <person name="Ye L."/>
            <person name="Costea P.I."/>
            <person name="Aalvink S."/>
            <person name="Belzer C."/>
            <person name="Forslund S.K."/>
            <person name="Sunagawa S."/>
            <person name="Hentschel U."/>
            <person name="Merten C."/>
            <person name="Patil K.R."/>
            <person name="Benes V."/>
            <person name="Bork P."/>
        </authorList>
    </citation>
    <scope>NUCLEOTIDE SEQUENCE [LARGE SCALE GENOMIC DNA]</scope>
    <source>
        <strain evidence="3 4">HDS1380</strain>
    </source>
</reference>
<dbReference type="Gene3D" id="1.50.10.10">
    <property type="match status" value="1"/>
</dbReference>
<gene>
    <name evidence="3" type="ORF">ESZ91_06965</name>
</gene>
<organism evidence="3 4">
    <name type="scientific">Candidatus Borkfalkia ceftriaxoniphila</name>
    <dbReference type="NCBI Taxonomy" id="2508949"/>
    <lineage>
        <taxon>Bacteria</taxon>
        <taxon>Bacillati</taxon>
        <taxon>Bacillota</taxon>
        <taxon>Clostridia</taxon>
        <taxon>Christensenellales</taxon>
        <taxon>Christensenellaceae</taxon>
        <taxon>Candidatus Borkfalkia</taxon>
    </lineage>
</organism>
<proteinExistence type="predicted"/>
<keyword evidence="4" id="KW-1185">Reference proteome</keyword>
<dbReference type="OrthoDB" id="9815108at2"/>